<evidence type="ECO:0000313" key="2">
    <source>
        <dbReference type="EMBL" id="SDN90832.1"/>
    </source>
</evidence>
<accession>A0A1H0F8J9</accession>
<organism evidence="2 3">
    <name type="scientific">Actinokineospora alba</name>
    <dbReference type="NCBI Taxonomy" id="504798"/>
    <lineage>
        <taxon>Bacteria</taxon>
        <taxon>Bacillati</taxon>
        <taxon>Actinomycetota</taxon>
        <taxon>Actinomycetes</taxon>
        <taxon>Pseudonocardiales</taxon>
        <taxon>Pseudonocardiaceae</taxon>
        <taxon>Actinokineospora</taxon>
    </lineage>
</organism>
<name>A0A1H0F8J9_9PSEU</name>
<keyword evidence="3" id="KW-1185">Reference proteome</keyword>
<dbReference type="AlphaFoldDB" id="A0A1H0F8J9"/>
<protein>
    <submittedName>
        <fullName evidence="2">Uncharacterized protein</fullName>
    </submittedName>
</protein>
<reference evidence="3" key="1">
    <citation type="submission" date="2016-10" db="EMBL/GenBank/DDBJ databases">
        <authorList>
            <person name="Varghese N."/>
            <person name="Submissions S."/>
        </authorList>
    </citation>
    <scope>NUCLEOTIDE SEQUENCE [LARGE SCALE GENOMIC DNA]</scope>
    <source>
        <strain evidence="3">IBRC-M 10655</strain>
    </source>
</reference>
<gene>
    <name evidence="2" type="ORF">SAMN05192558_101270</name>
</gene>
<proteinExistence type="predicted"/>
<dbReference type="RefSeq" id="WP_133794750.1">
    <property type="nucleotide sequence ID" value="NZ_FNDV01000003.1"/>
</dbReference>
<sequence length="333" mass="37304">MEASSAGSDEQQVRELLTNVNSLLAQRWQRHENWSWQTLVDDLHRQDTWIASDTSCKSLLAALNNPPDLATFMNRARAAVEQVVNGRTAGTSTISAESRRTVEKLAAFWDSCPEKSWNELIGYAYIKKIIVLDATDKAVIARLGQNWPRCAQDLRAATDRSVVPGDENVPASPEQPRRHRAASGISPLSTPLVPSAIDEPRSQAQGRRLGDEELWYQLRRATSEKLRHTYPLAVVKKAIAAGSKPGFEHWNLRRSLGPPVDAWGELFGLFLDERFPALRGHYDDLCARTRTQTESDIYASASYKALDQIYLREFRHTVETIVSTSKNYLGSGS</sequence>
<feature type="region of interest" description="Disordered" evidence="1">
    <location>
        <begin position="159"/>
        <end position="185"/>
    </location>
</feature>
<evidence type="ECO:0000313" key="3">
    <source>
        <dbReference type="Proteomes" id="UP000199651"/>
    </source>
</evidence>
<dbReference type="STRING" id="504798.SAMN05421871_103600"/>
<dbReference type="Proteomes" id="UP000199651">
    <property type="component" value="Unassembled WGS sequence"/>
</dbReference>
<dbReference type="EMBL" id="FNJB01000001">
    <property type="protein sequence ID" value="SDN90832.1"/>
    <property type="molecule type" value="Genomic_DNA"/>
</dbReference>
<evidence type="ECO:0000256" key="1">
    <source>
        <dbReference type="SAM" id="MobiDB-lite"/>
    </source>
</evidence>